<sequence length="76" mass="9230">MELYHFWIYCVYHFSGTWSSGFLFYRGLHTIKCLPFFLIKGRHSLWYAFILPDKIKSYLHVPVIYLNYDRYGADPL</sequence>
<dbReference type="Proteomes" id="UP000180194">
    <property type="component" value="Unassembled WGS sequence"/>
</dbReference>
<accession>A0ABX3D051</accession>
<keyword evidence="2" id="KW-1185">Reference proteome</keyword>
<name>A0ABX3D051_9BACI</name>
<organism evidence="1 2">
    <name type="scientific">Cytobacillus oceanisediminis</name>
    <dbReference type="NCBI Taxonomy" id="665099"/>
    <lineage>
        <taxon>Bacteria</taxon>
        <taxon>Bacillati</taxon>
        <taxon>Bacillota</taxon>
        <taxon>Bacilli</taxon>
        <taxon>Bacillales</taxon>
        <taxon>Bacillaceae</taxon>
        <taxon>Cytobacillus</taxon>
    </lineage>
</organism>
<evidence type="ECO:0000313" key="1">
    <source>
        <dbReference type="EMBL" id="OHX50666.1"/>
    </source>
</evidence>
<evidence type="ECO:0000313" key="2">
    <source>
        <dbReference type="Proteomes" id="UP000180194"/>
    </source>
</evidence>
<dbReference type="EMBL" id="MBRJ01000004">
    <property type="protein sequence ID" value="OHX50666.1"/>
    <property type="molecule type" value="Genomic_DNA"/>
</dbReference>
<gene>
    <name evidence="1" type="ORF">BBV17_06500</name>
</gene>
<protein>
    <submittedName>
        <fullName evidence="1">Uncharacterized protein</fullName>
    </submittedName>
</protein>
<proteinExistence type="predicted"/>
<comment type="caution">
    <text evidence="1">The sequence shown here is derived from an EMBL/GenBank/DDBJ whole genome shotgun (WGS) entry which is preliminary data.</text>
</comment>
<reference evidence="1 2" key="1">
    <citation type="submission" date="2016-07" db="EMBL/GenBank/DDBJ databases">
        <title>Bacillus oceanisediminis whole genome.</title>
        <authorList>
            <person name="Pal Y."/>
            <person name="Verma A."/>
            <person name="Mual P."/>
            <person name="Srinivasan K."/>
        </authorList>
    </citation>
    <scope>NUCLEOTIDE SEQUENCE [LARGE SCALE GENOMIC DNA]</scope>
    <source>
        <strain evidence="1 2">Bhandara28</strain>
    </source>
</reference>